<dbReference type="InterPro" id="IPR050556">
    <property type="entry name" value="Type_II_TA_system_RNase"/>
</dbReference>
<evidence type="ECO:0000256" key="3">
    <source>
        <dbReference type="ARBA" id="ARBA00022722"/>
    </source>
</evidence>
<gene>
    <name evidence="8" type="primary">vapC</name>
    <name evidence="10" type="ORF">F1649_18780</name>
</gene>
<dbReference type="PANTHER" id="PTHR33653:SF1">
    <property type="entry name" value="RIBONUCLEASE VAPC2"/>
    <property type="match status" value="1"/>
</dbReference>
<evidence type="ECO:0000256" key="7">
    <source>
        <dbReference type="ARBA" id="ARBA00038093"/>
    </source>
</evidence>
<evidence type="ECO:0000256" key="6">
    <source>
        <dbReference type="ARBA" id="ARBA00022842"/>
    </source>
</evidence>
<proteinExistence type="inferred from homology"/>
<feature type="domain" description="PIN" evidence="9">
    <location>
        <begin position="2"/>
        <end position="111"/>
    </location>
</feature>
<feature type="binding site" evidence="8">
    <location>
        <position position="91"/>
    </location>
    <ligand>
        <name>Mg(2+)</name>
        <dbReference type="ChEBI" id="CHEBI:18420"/>
    </ligand>
</feature>
<protein>
    <recommendedName>
        <fullName evidence="8">Ribonuclease VapC</fullName>
        <shortName evidence="8">RNase VapC</shortName>
        <ecNumber evidence="8">3.1.-.-</ecNumber>
    </recommendedName>
    <alternativeName>
        <fullName evidence="8">Toxin VapC</fullName>
    </alternativeName>
</protein>
<dbReference type="HAMAP" id="MF_00265">
    <property type="entry name" value="VapC_Nob1"/>
    <property type="match status" value="1"/>
</dbReference>
<dbReference type="InterPro" id="IPR022907">
    <property type="entry name" value="VapC_family"/>
</dbReference>
<evidence type="ECO:0000256" key="4">
    <source>
        <dbReference type="ARBA" id="ARBA00022723"/>
    </source>
</evidence>
<dbReference type="GO" id="GO:0090729">
    <property type="term" value="F:toxin activity"/>
    <property type="evidence" value="ECO:0007669"/>
    <property type="project" value="UniProtKB-KW"/>
</dbReference>
<dbReference type="GO" id="GO:0016787">
    <property type="term" value="F:hydrolase activity"/>
    <property type="evidence" value="ECO:0007669"/>
    <property type="project" value="UniProtKB-KW"/>
</dbReference>
<name>A0A5M9GSE9_9SPHI</name>
<evidence type="ECO:0000256" key="1">
    <source>
        <dbReference type="ARBA" id="ARBA00001946"/>
    </source>
</evidence>
<keyword evidence="11" id="KW-1185">Reference proteome</keyword>
<evidence type="ECO:0000313" key="11">
    <source>
        <dbReference type="Proteomes" id="UP000322918"/>
    </source>
</evidence>
<dbReference type="GO" id="GO:0004540">
    <property type="term" value="F:RNA nuclease activity"/>
    <property type="evidence" value="ECO:0007669"/>
    <property type="project" value="InterPro"/>
</dbReference>
<comment type="function">
    <text evidence="8">Toxic component of a toxin-antitoxin (TA) system. An RNase.</text>
</comment>
<evidence type="ECO:0000256" key="8">
    <source>
        <dbReference type="HAMAP-Rule" id="MF_00265"/>
    </source>
</evidence>
<sequence>MVIFDTNILIELYRGNHQIRERVLEFHTDVFYISSITVAEFLAGAKNKNDFAVIAKQLDKYTHLPITAEISELFLELFRKYNLSHKPGIPDMLIAATALYYDLPLFTLNKKHFVYLDNIKLL</sequence>
<comment type="similarity">
    <text evidence="7 8">Belongs to the PINc/VapC protein family.</text>
</comment>
<keyword evidence="2 8" id="KW-1277">Toxin-antitoxin system</keyword>
<keyword evidence="4 8" id="KW-0479">Metal-binding</keyword>
<keyword evidence="3 8" id="KW-0540">Nuclease</keyword>
<evidence type="ECO:0000256" key="2">
    <source>
        <dbReference type="ARBA" id="ARBA00022649"/>
    </source>
</evidence>
<dbReference type="Pfam" id="PF01850">
    <property type="entry name" value="PIN"/>
    <property type="match status" value="1"/>
</dbReference>
<dbReference type="Gene3D" id="3.40.50.1010">
    <property type="entry name" value="5'-nuclease"/>
    <property type="match status" value="1"/>
</dbReference>
<organism evidence="10 11">
    <name type="scientific">Arcticibacter tournemirensis</name>
    <dbReference type="NCBI Taxonomy" id="699437"/>
    <lineage>
        <taxon>Bacteria</taxon>
        <taxon>Pseudomonadati</taxon>
        <taxon>Bacteroidota</taxon>
        <taxon>Sphingobacteriia</taxon>
        <taxon>Sphingobacteriales</taxon>
        <taxon>Sphingobacteriaceae</taxon>
        <taxon>Arcticibacter</taxon>
    </lineage>
</organism>
<dbReference type="InterPro" id="IPR029060">
    <property type="entry name" value="PIN-like_dom_sf"/>
</dbReference>
<accession>A0A5M9GSE9</accession>
<keyword evidence="6 8" id="KW-0460">Magnesium</keyword>
<evidence type="ECO:0000313" key="10">
    <source>
        <dbReference type="EMBL" id="KAA8477486.1"/>
    </source>
</evidence>
<evidence type="ECO:0000259" key="9">
    <source>
        <dbReference type="Pfam" id="PF01850"/>
    </source>
</evidence>
<dbReference type="InterPro" id="IPR002716">
    <property type="entry name" value="PIN_dom"/>
</dbReference>
<keyword evidence="8" id="KW-0800">Toxin</keyword>
<comment type="cofactor">
    <cofactor evidence="1 8">
        <name>Mg(2+)</name>
        <dbReference type="ChEBI" id="CHEBI:18420"/>
    </cofactor>
</comment>
<dbReference type="OrthoDB" id="5368631at2"/>
<comment type="caution">
    <text evidence="10">The sequence shown here is derived from an EMBL/GenBank/DDBJ whole genome shotgun (WGS) entry which is preliminary data.</text>
</comment>
<dbReference type="CDD" id="cd18741">
    <property type="entry name" value="PIN_VapC4-5_FitB-like"/>
    <property type="match status" value="1"/>
</dbReference>
<dbReference type="GO" id="GO:0000287">
    <property type="term" value="F:magnesium ion binding"/>
    <property type="evidence" value="ECO:0007669"/>
    <property type="project" value="UniProtKB-UniRule"/>
</dbReference>
<keyword evidence="5 8" id="KW-0378">Hydrolase</keyword>
<dbReference type="Proteomes" id="UP000322918">
    <property type="component" value="Unassembled WGS sequence"/>
</dbReference>
<reference evidence="10 11" key="1">
    <citation type="submission" date="2019-09" db="EMBL/GenBank/DDBJ databases">
        <title>Pararcticibacter amylolyticus gen. nov., sp. nov., isolated from a rottenly hemp rope, and reclassification of Pedobacter tournemirensis as Pararcticibacter tournemirensis comb. nov.</title>
        <authorList>
            <person name="Cai Y."/>
        </authorList>
    </citation>
    <scope>NUCLEOTIDE SEQUENCE [LARGE SCALE GENOMIC DNA]</scope>
    <source>
        <strain evidence="10 11">TF5-37.2-LB10</strain>
    </source>
</reference>
<evidence type="ECO:0000256" key="5">
    <source>
        <dbReference type="ARBA" id="ARBA00022801"/>
    </source>
</evidence>
<feature type="binding site" evidence="8">
    <location>
        <position position="5"/>
    </location>
    <ligand>
        <name>Mg(2+)</name>
        <dbReference type="ChEBI" id="CHEBI:18420"/>
    </ligand>
</feature>
<dbReference type="EMBL" id="VWNE01000037">
    <property type="protein sequence ID" value="KAA8477486.1"/>
    <property type="molecule type" value="Genomic_DNA"/>
</dbReference>
<dbReference type="RefSeq" id="WP_141815503.1">
    <property type="nucleotide sequence ID" value="NZ_VFPL01000001.1"/>
</dbReference>
<dbReference type="AlphaFoldDB" id="A0A5M9GSE9"/>
<dbReference type="SUPFAM" id="SSF88723">
    <property type="entry name" value="PIN domain-like"/>
    <property type="match status" value="1"/>
</dbReference>
<dbReference type="EC" id="3.1.-.-" evidence="8"/>
<dbReference type="PANTHER" id="PTHR33653">
    <property type="entry name" value="RIBONUCLEASE VAPC2"/>
    <property type="match status" value="1"/>
</dbReference>